<dbReference type="AlphaFoldDB" id="A0A380TBF9"/>
<dbReference type="EMBL" id="UIDG01000112">
    <property type="protein sequence ID" value="SUS05542.1"/>
    <property type="molecule type" value="Genomic_DNA"/>
</dbReference>
<gene>
    <name evidence="1" type="ORF">DF3PB_20011</name>
</gene>
<protein>
    <submittedName>
        <fullName evidence="1">Uncharacterized protein</fullName>
    </submittedName>
</protein>
<name>A0A380TBF9_9ZZZZ</name>
<evidence type="ECO:0000313" key="1">
    <source>
        <dbReference type="EMBL" id="SUS05542.1"/>
    </source>
</evidence>
<proteinExistence type="predicted"/>
<organism evidence="1">
    <name type="scientific">metagenome</name>
    <dbReference type="NCBI Taxonomy" id="256318"/>
    <lineage>
        <taxon>unclassified sequences</taxon>
        <taxon>metagenomes</taxon>
    </lineage>
</organism>
<accession>A0A380TBF9</accession>
<sequence length="77" mass="8433">MAKPTLQQRLVEALIASGRGAVIESRSRKYITLKRPDGKFFYVGKAGALRFGKTVSDSMAAPDDFKQRLLAEASKTS</sequence>
<reference evidence="1" key="1">
    <citation type="submission" date="2018-07" db="EMBL/GenBank/DDBJ databases">
        <authorList>
            <person name="Quirk P.G."/>
            <person name="Krulwich T.A."/>
        </authorList>
    </citation>
    <scope>NUCLEOTIDE SEQUENCE</scope>
</reference>